<dbReference type="Proteomes" id="UP001055172">
    <property type="component" value="Unassembled WGS sequence"/>
</dbReference>
<reference evidence="2 3" key="1">
    <citation type="submission" date="2021-07" db="EMBL/GenBank/DDBJ databases">
        <title>Genome data of Colletotrichum spaethianum.</title>
        <authorList>
            <person name="Utami Y.D."/>
            <person name="Hiruma K."/>
        </authorList>
    </citation>
    <scope>NUCLEOTIDE SEQUENCE [LARGE SCALE GENOMIC DNA]</scope>
    <source>
        <strain evidence="2 3">MAFF 242679</strain>
    </source>
</reference>
<evidence type="ECO:0000256" key="1">
    <source>
        <dbReference type="SAM" id="MobiDB-lite"/>
    </source>
</evidence>
<dbReference type="AlphaFoldDB" id="A0AA37GF19"/>
<protein>
    <submittedName>
        <fullName evidence="2">Uncharacterized protein</fullName>
    </submittedName>
</protein>
<keyword evidence="3" id="KW-1185">Reference proteome</keyword>
<feature type="region of interest" description="Disordered" evidence="1">
    <location>
        <begin position="1"/>
        <end position="59"/>
    </location>
</feature>
<dbReference type="EMBL" id="BPPX01000004">
    <property type="protein sequence ID" value="GJC79477.1"/>
    <property type="molecule type" value="Genomic_DNA"/>
</dbReference>
<comment type="caution">
    <text evidence="2">The sequence shown here is derived from an EMBL/GenBank/DDBJ whole genome shotgun (WGS) entry which is preliminary data.</text>
</comment>
<accession>A0AA37GF19</accession>
<sequence length="59" mass="6318">MNMTGTRGSVAMRAGGSISQLMKQHAQSAGASVRNPRPQSFPFRRQSAKQSNDKHASSS</sequence>
<organism evidence="2 3">
    <name type="scientific">Colletotrichum liriopes</name>
    <dbReference type="NCBI Taxonomy" id="708192"/>
    <lineage>
        <taxon>Eukaryota</taxon>
        <taxon>Fungi</taxon>
        <taxon>Dikarya</taxon>
        <taxon>Ascomycota</taxon>
        <taxon>Pezizomycotina</taxon>
        <taxon>Sordariomycetes</taxon>
        <taxon>Hypocreomycetidae</taxon>
        <taxon>Glomerellales</taxon>
        <taxon>Glomerellaceae</taxon>
        <taxon>Colletotrichum</taxon>
        <taxon>Colletotrichum spaethianum species complex</taxon>
    </lineage>
</organism>
<feature type="compositionally biased region" description="Polar residues" evidence="1">
    <location>
        <begin position="17"/>
        <end position="30"/>
    </location>
</feature>
<evidence type="ECO:0000313" key="2">
    <source>
        <dbReference type="EMBL" id="GJC79477.1"/>
    </source>
</evidence>
<gene>
    <name evidence="2" type="ORF">ColLi_02315</name>
</gene>
<name>A0AA37GF19_9PEZI</name>
<evidence type="ECO:0000313" key="3">
    <source>
        <dbReference type="Proteomes" id="UP001055172"/>
    </source>
</evidence>
<proteinExistence type="predicted"/>